<feature type="region of interest" description="Disordered" evidence="1">
    <location>
        <begin position="1"/>
        <end position="72"/>
    </location>
</feature>
<protein>
    <submittedName>
        <fullName evidence="2">Uncharacterized protein</fullName>
    </submittedName>
</protein>
<keyword evidence="3" id="KW-1185">Reference proteome</keyword>
<name>A0ABY7CE80_9BASI</name>
<feature type="compositionally biased region" description="Basic residues" evidence="1">
    <location>
        <begin position="36"/>
        <end position="45"/>
    </location>
</feature>
<gene>
    <name evidence="2" type="ORF">PtA15_2A768</name>
</gene>
<reference evidence="2" key="1">
    <citation type="submission" date="2022-10" db="EMBL/GenBank/DDBJ databases">
        <title>Puccinia triticina Genome sequencing and assembly.</title>
        <authorList>
            <person name="Li C."/>
        </authorList>
    </citation>
    <scope>NUCLEOTIDE SEQUENCE</scope>
    <source>
        <strain evidence="2">Pt15</strain>
    </source>
</reference>
<accession>A0ABY7CE80</accession>
<organism evidence="2 3">
    <name type="scientific">Puccinia triticina</name>
    <dbReference type="NCBI Taxonomy" id="208348"/>
    <lineage>
        <taxon>Eukaryota</taxon>
        <taxon>Fungi</taxon>
        <taxon>Dikarya</taxon>
        <taxon>Basidiomycota</taxon>
        <taxon>Pucciniomycotina</taxon>
        <taxon>Pucciniomycetes</taxon>
        <taxon>Pucciniales</taxon>
        <taxon>Pucciniaceae</taxon>
        <taxon>Puccinia</taxon>
    </lineage>
</organism>
<dbReference type="EMBL" id="CP110422">
    <property type="protein sequence ID" value="WAQ82451.1"/>
    <property type="molecule type" value="Genomic_DNA"/>
</dbReference>
<feature type="compositionally biased region" description="Polar residues" evidence="1">
    <location>
        <begin position="9"/>
        <end position="19"/>
    </location>
</feature>
<sequence>MALDVRTSKPAQPNPSGQKGPTPDDVHTQFIDSHTRNNRTRRWARSRPDAFPPPDTGQAPSGPGGEKSSTAE</sequence>
<evidence type="ECO:0000256" key="1">
    <source>
        <dbReference type="SAM" id="MobiDB-lite"/>
    </source>
</evidence>
<dbReference type="Proteomes" id="UP001164743">
    <property type="component" value="Chromosome 2A"/>
</dbReference>
<evidence type="ECO:0000313" key="3">
    <source>
        <dbReference type="Proteomes" id="UP001164743"/>
    </source>
</evidence>
<dbReference type="RefSeq" id="XP_053018006.1">
    <property type="nucleotide sequence ID" value="XM_053166822.1"/>
</dbReference>
<proteinExistence type="predicted"/>
<evidence type="ECO:0000313" key="2">
    <source>
        <dbReference type="EMBL" id="WAQ82451.1"/>
    </source>
</evidence>
<dbReference type="GeneID" id="77807717"/>